<name>A0A5A7N4D7_9PROT</name>
<evidence type="ECO:0000313" key="11">
    <source>
        <dbReference type="Proteomes" id="UP000324996"/>
    </source>
</evidence>
<dbReference type="GO" id="GO:1990107">
    <property type="term" value="F:thiazole synthase activity"/>
    <property type="evidence" value="ECO:0007669"/>
    <property type="project" value="UniProtKB-EC"/>
</dbReference>
<reference evidence="10 11" key="1">
    <citation type="submission" date="2019-09" db="EMBL/GenBank/DDBJ databases">
        <title>NBRP : Genome information of microbial organism related human and environment.</title>
        <authorList>
            <person name="Hattori M."/>
            <person name="Oshima K."/>
            <person name="Inaba H."/>
            <person name="Suda W."/>
            <person name="Sakamoto M."/>
            <person name="Iino T."/>
            <person name="Kitahara M."/>
            <person name="Oshida Y."/>
            <person name="Iida T."/>
            <person name="Kudo T."/>
            <person name="Itoh T."/>
            <person name="Ohkuma M."/>
        </authorList>
    </citation>
    <scope>NUCLEOTIDE SEQUENCE [LARGE SCALE GENOMIC DNA]</scope>
    <source>
        <strain evidence="10 11">Q-1</strain>
    </source>
</reference>
<dbReference type="Gene3D" id="3.10.20.30">
    <property type="match status" value="1"/>
</dbReference>
<evidence type="ECO:0000256" key="2">
    <source>
        <dbReference type="ARBA" id="ARBA00004948"/>
    </source>
</evidence>
<feature type="domain" description="Thiazole synthase ThiG" evidence="9">
    <location>
        <begin position="91"/>
        <end position="335"/>
    </location>
</feature>
<dbReference type="Gene3D" id="3.20.20.70">
    <property type="entry name" value="Aldolase class I"/>
    <property type="match status" value="1"/>
</dbReference>
<dbReference type="PANTHER" id="PTHR34266">
    <property type="entry name" value="THIAZOLE SYNTHASE"/>
    <property type="match status" value="1"/>
</dbReference>
<feature type="binding site" evidence="8">
    <location>
        <begin position="270"/>
        <end position="271"/>
    </location>
    <ligand>
        <name>1-deoxy-D-xylulose 5-phosphate</name>
        <dbReference type="ChEBI" id="CHEBI:57792"/>
    </ligand>
</feature>
<evidence type="ECO:0000313" key="10">
    <source>
        <dbReference type="EMBL" id="GER03111.1"/>
    </source>
</evidence>
<proteinExistence type="inferred from homology"/>
<dbReference type="HAMAP" id="MF_00443">
    <property type="entry name" value="ThiG"/>
    <property type="match status" value="1"/>
</dbReference>
<feature type="binding site" evidence="8">
    <location>
        <position position="244"/>
    </location>
    <ligand>
        <name>1-deoxy-D-xylulose 5-phosphate</name>
        <dbReference type="ChEBI" id="CHEBI:57792"/>
    </ligand>
</feature>
<gene>
    <name evidence="8 10" type="primary">thiG</name>
    <name evidence="10" type="ORF">JCM17846_07930</name>
</gene>
<dbReference type="InterPro" id="IPR010035">
    <property type="entry name" value="Thi_S"/>
</dbReference>
<dbReference type="InterPro" id="IPR033983">
    <property type="entry name" value="Thiazole_synthase_ThiG"/>
</dbReference>
<organism evidence="10 11">
    <name type="scientific">Iodidimonas nitroreducens</name>
    <dbReference type="NCBI Taxonomy" id="1236968"/>
    <lineage>
        <taxon>Bacteria</taxon>
        <taxon>Pseudomonadati</taxon>
        <taxon>Pseudomonadota</taxon>
        <taxon>Alphaproteobacteria</taxon>
        <taxon>Iodidimonadales</taxon>
        <taxon>Iodidimonadaceae</taxon>
        <taxon>Iodidimonas</taxon>
    </lineage>
</organism>
<comment type="function">
    <text evidence="1 8">Catalyzes the rearrangement of 1-deoxy-D-xylulose 5-phosphate (DXP) to produce the thiazole phosphate moiety of thiamine. Sulfur is provided by the thiocarboxylate moiety of the carrier protein ThiS. In vitro, sulfur can be provided by H(2)S.</text>
</comment>
<keyword evidence="4 8" id="KW-0808">Transferase</keyword>
<accession>A0A5A7N4D7</accession>
<keyword evidence="6 8" id="KW-0704">Schiff base</keyword>
<keyword evidence="5 8" id="KW-0784">Thiamine biosynthesis</keyword>
<protein>
    <recommendedName>
        <fullName evidence="3 8">Thiazole synthase</fullName>
        <ecNumber evidence="3 8">2.8.1.10</ecNumber>
    </recommendedName>
</protein>
<keyword evidence="8" id="KW-0963">Cytoplasm</keyword>
<evidence type="ECO:0000259" key="9">
    <source>
        <dbReference type="Pfam" id="PF05690"/>
    </source>
</evidence>
<comment type="catalytic activity">
    <reaction evidence="7 8">
        <text>[ThiS sulfur-carrier protein]-C-terminal-Gly-aminoethanethioate + 2-iminoacetate + 1-deoxy-D-xylulose 5-phosphate = [ThiS sulfur-carrier protein]-C-terminal Gly-Gly + 2-[(2R,5Z)-2-carboxy-4-methylthiazol-5(2H)-ylidene]ethyl phosphate + 2 H2O + H(+)</text>
        <dbReference type="Rhea" id="RHEA:26297"/>
        <dbReference type="Rhea" id="RHEA-COMP:12909"/>
        <dbReference type="Rhea" id="RHEA-COMP:19908"/>
        <dbReference type="ChEBI" id="CHEBI:15377"/>
        <dbReference type="ChEBI" id="CHEBI:15378"/>
        <dbReference type="ChEBI" id="CHEBI:57792"/>
        <dbReference type="ChEBI" id="CHEBI:62899"/>
        <dbReference type="ChEBI" id="CHEBI:77846"/>
        <dbReference type="ChEBI" id="CHEBI:90778"/>
        <dbReference type="ChEBI" id="CHEBI:232372"/>
        <dbReference type="EC" id="2.8.1.10"/>
    </reaction>
</comment>
<evidence type="ECO:0000256" key="6">
    <source>
        <dbReference type="ARBA" id="ARBA00023270"/>
    </source>
</evidence>
<dbReference type="SUPFAM" id="SSF110399">
    <property type="entry name" value="ThiG-like"/>
    <property type="match status" value="1"/>
</dbReference>
<dbReference type="Proteomes" id="UP000324996">
    <property type="component" value="Unassembled WGS sequence"/>
</dbReference>
<feature type="active site" description="Schiff-base intermediate with DXP" evidence="8">
    <location>
        <position position="183"/>
    </location>
</feature>
<dbReference type="CDD" id="cd00565">
    <property type="entry name" value="Ubl_ThiS"/>
    <property type="match status" value="1"/>
</dbReference>
<comment type="pathway">
    <text evidence="2 8">Cofactor biosynthesis; thiamine diphosphate biosynthesis.</text>
</comment>
<evidence type="ECO:0000256" key="3">
    <source>
        <dbReference type="ARBA" id="ARBA00011960"/>
    </source>
</evidence>
<comment type="subunit">
    <text evidence="8">Homotetramer. Forms heterodimers with either ThiH or ThiS.</text>
</comment>
<dbReference type="InterPro" id="IPR008867">
    <property type="entry name" value="ThiG"/>
</dbReference>
<keyword evidence="11" id="KW-1185">Reference proteome</keyword>
<evidence type="ECO:0000256" key="4">
    <source>
        <dbReference type="ARBA" id="ARBA00022679"/>
    </source>
</evidence>
<dbReference type="NCBIfam" id="TIGR01683">
    <property type="entry name" value="thiS"/>
    <property type="match status" value="1"/>
</dbReference>
<dbReference type="Pfam" id="PF02597">
    <property type="entry name" value="ThiS"/>
    <property type="match status" value="1"/>
</dbReference>
<evidence type="ECO:0000256" key="5">
    <source>
        <dbReference type="ARBA" id="ARBA00022977"/>
    </source>
</evidence>
<dbReference type="Pfam" id="PF05690">
    <property type="entry name" value="ThiG"/>
    <property type="match status" value="1"/>
</dbReference>
<comment type="subcellular location">
    <subcellularLocation>
        <location evidence="8">Cytoplasm</location>
    </subcellularLocation>
</comment>
<dbReference type="InterPro" id="IPR003749">
    <property type="entry name" value="ThiS/MoaD-like"/>
</dbReference>
<dbReference type="EMBL" id="BKCN01000002">
    <property type="protein sequence ID" value="GER03111.1"/>
    <property type="molecule type" value="Genomic_DNA"/>
</dbReference>
<dbReference type="GO" id="GO:0009229">
    <property type="term" value="P:thiamine diphosphate biosynthetic process"/>
    <property type="evidence" value="ECO:0007669"/>
    <property type="project" value="UniProtKB-UniRule"/>
</dbReference>
<comment type="similarity">
    <text evidence="8">Belongs to the ThiG family.</text>
</comment>
<sequence>MNRRVFSNTGVSVIIVSINGEERSFEGPMTAQTLLQSLSLDPQKVALERNRQIVPRSTYGAVDIAHGDRLEIVHFVGGGEDQSFIDEPLVVAGVRYRSRLIVGTGKYRDFAQTAEAVKASGAEIVTVAVRRVNLSDPSQPMLTDYLDPKSITYLPNTAGCFTADDAVRTLRLAREAGGWDLVKLEVLGDKATLYPDMRETLAAAKVLIDEGFKVMVYTSDDPLFARELDAMGCVAIMPLGAPIGSGLGIQNPVNIRLIVEQSRVPVLVDAGVGTASDAAIAMELGCDGVLMNTAIAEAKDPIRMARAMRHAVIAGRDAYLAGRMPKKRYADPSSPLSGLI</sequence>
<dbReference type="PANTHER" id="PTHR34266:SF2">
    <property type="entry name" value="THIAZOLE SYNTHASE"/>
    <property type="match status" value="1"/>
</dbReference>
<feature type="binding site" evidence="8">
    <location>
        <begin position="292"/>
        <end position="293"/>
    </location>
    <ligand>
        <name>1-deoxy-D-xylulose 5-phosphate</name>
        <dbReference type="ChEBI" id="CHEBI:57792"/>
    </ligand>
</feature>
<evidence type="ECO:0000256" key="8">
    <source>
        <dbReference type="HAMAP-Rule" id="MF_00443"/>
    </source>
</evidence>
<evidence type="ECO:0000256" key="1">
    <source>
        <dbReference type="ARBA" id="ARBA00002834"/>
    </source>
</evidence>
<dbReference type="SUPFAM" id="SSF54285">
    <property type="entry name" value="MoaD/ThiS"/>
    <property type="match status" value="1"/>
</dbReference>
<dbReference type="UniPathway" id="UPA00060"/>
<dbReference type="InterPro" id="IPR016155">
    <property type="entry name" value="Mopterin_synth/thiamin_S_b"/>
</dbReference>
<comment type="caution">
    <text evidence="10">The sequence shown here is derived from an EMBL/GenBank/DDBJ whole genome shotgun (WGS) entry which is preliminary data.</text>
</comment>
<dbReference type="EC" id="2.8.1.10" evidence="3 8"/>
<dbReference type="InterPro" id="IPR012675">
    <property type="entry name" value="Beta-grasp_dom_sf"/>
</dbReference>
<dbReference type="AlphaFoldDB" id="A0A5A7N4D7"/>
<dbReference type="InterPro" id="IPR013785">
    <property type="entry name" value="Aldolase_TIM"/>
</dbReference>
<dbReference type="GO" id="GO:0005737">
    <property type="term" value="C:cytoplasm"/>
    <property type="evidence" value="ECO:0007669"/>
    <property type="project" value="UniProtKB-SubCell"/>
</dbReference>
<evidence type="ECO:0000256" key="7">
    <source>
        <dbReference type="ARBA" id="ARBA00049897"/>
    </source>
</evidence>
<dbReference type="CDD" id="cd04728">
    <property type="entry name" value="ThiG"/>
    <property type="match status" value="1"/>
</dbReference>